<evidence type="ECO:0000256" key="13">
    <source>
        <dbReference type="ARBA" id="ARBA00031777"/>
    </source>
</evidence>
<dbReference type="InterPro" id="IPR003815">
    <property type="entry name" value="S-ribosylhomocysteinase"/>
</dbReference>
<reference evidence="15 16" key="1">
    <citation type="submission" date="2019-09" db="EMBL/GenBank/DDBJ databases">
        <title>Sulfurimonas gotlandica sp. nov., a chemoautotrophic and psychrotolerant epsilonproteobacterium isolated from a pelagic redoxcline, and an emended description of the genus Sulfurimonas.</title>
        <authorList>
            <person name="Wang S."/>
            <person name="Jiang L."/>
            <person name="Shao S."/>
        </authorList>
    </citation>
    <scope>NUCLEOTIDE SEQUENCE [LARGE SCALE GENOMIC DNA]</scope>
    <source>
        <strain evidence="15 16">GYSZ_1</strain>
    </source>
</reference>
<dbReference type="Gene3D" id="3.30.1360.80">
    <property type="entry name" value="S-ribosylhomocysteinase (LuxS)"/>
    <property type="match status" value="1"/>
</dbReference>
<comment type="similarity">
    <text evidence="2 14">Belongs to the LuxS family.</text>
</comment>
<dbReference type="Proteomes" id="UP000326944">
    <property type="component" value="Chromosome"/>
</dbReference>
<organism evidence="15 16">
    <name type="scientific">Sulfurimonas lithotrophica</name>
    <dbReference type="NCBI Taxonomy" id="2590022"/>
    <lineage>
        <taxon>Bacteria</taxon>
        <taxon>Pseudomonadati</taxon>
        <taxon>Campylobacterota</taxon>
        <taxon>Epsilonproteobacteria</taxon>
        <taxon>Campylobacterales</taxon>
        <taxon>Sulfurimonadaceae</taxon>
        <taxon>Sulfurimonas</taxon>
    </lineage>
</organism>
<dbReference type="RefSeq" id="WP_152308213.1">
    <property type="nucleotide sequence ID" value="NZ_CP043617.1"/>
</dbReference>
<evidence type="ECO:0000256" key="4">
    <source>
        <dbReference type="ARBA" id="ARBA00012240"/>
    </source>
</evidence>
<comment type="function">
    <text evidence="11 14">Involved in the synthesis of autoinducer 2 (AI-2) which is secreted by bacteria and is used to communicate both the cell density and the metabolic potential of the environment. The regulation of gene expression in response to changes in cell density is called quorum sensing. Catalyzes the transformation of S-ribosylhomocysteine (RHC) to homocysteine (HC) and 4,5-dihydroxy-2,3-pentadione (DPD).</text>
</comment>
<dbReference type="EMBL" id="CP043617">
    <property type="protein sequence ID" value="QFR50265.1"/>
    <property type="molecule type" value="Genomic_DNA"/>
</dbReference>
<dbReference type="Pfam" id="PF02664">
    <property type="entry name" value="LuxS"/>
    <property type="match status" value="1"/>
</dbReference>
<dbReference type="KEGG" id="sulg:FJR48_11200"/>
<evidence type="ECO:0000256" key="1">
    <source>
        <dbReference type="ARBA" id="ARBA00000297"/>
    </source>
</evidence>
<keyword evidence="7 14" id="KW-0479">Metal-binding</keyword>
<evidence type="ECO:0000256" key="9">
    <source>
        <dbReference type="ARBA" id="ARBA00023004"/>
    </source>
</evidence>
<evidence type="ECO:0000256" key="10">
    <source>
        <dbReference type="ARBA" id="ARBA00023239"/>
    </source>
</evidence>
<comment type="catalytic activity">
    <reaction evidence="1 14">
        <text>S-(5-deoxy-D-ribos-5-yl)-L-homocysteine = (S)-4,5-dihydroxypentane-2,3-dione + L-homocysteine</text>
        <dbReference type="Rhea" id="RHEA:17753"/>
        <dbReference type="ChEBI" id="CHEBI:29484"/>
        <dbReference type="ChEBI" id="CHEBI:58195"/>
        <dbReference type="ChEBI" id="CHEBI:58199"/>
        <dbReference type="EC" id="4.4.1.21"/>
    </reaction>
</comment>
<evidence type="ECO:0000256" key="5">
    <source>
        <dbReference type="ARBA" id="ARBA00015130"/>
    </source>
</evidence>
<dbReference type="PANTHER" id="PTHR35799">
    <property type="entry name" value="S-RIBOSYLHOMOCYSTEINE LYASE"/>
    <property type="match status" value="1"/>
</dbReference>
<comment type="cofactor">
    <cofactor evidence="14">
        <name>Fe cation</name>
        <dbReference type="ChEBI" id="CHEBI:24875"/>
    </cofactor>
    <text evidence="14">Binds 1 Fe cation per subunit.</text>
</comment>
<protein>
    <recommendedName>
        <fullName evidence="5 14">S-ribosylhomocysteine lyase</fullName>
        <ecNumber evidence="4 14">4.4.1.21</ecNumber>
    </recommendedName>
    <alternativeName>
        <fullName evidence="12 14">AI-2 synthesis protein</fullName>
    </alternativeName>
    <alternativeName>
        <fullName evidence="13 14">Autoinducer-2 production protein LuxS</fullName>
    </alternativeName>
</protein>
<feature type="binding site" evidence="14">
    <location>
        <position position="58"/>
    </location>
    <ligand>
        <name>Fe cation</name>
        <dbReference type="ChEBI" id="CHEBI:24875"/>
    </ligand>
</feature>
<comment type="subunit">
    <text evidence="3 14">Homodimer.</text>
</comment>
<evidence type="ECO:0000256" key="14">
    <source>
        <dbReference type="HAMAP-Rule" id="MF_00091"/>
    </source>
</evidence>
<keyword evidence="8 14" id="KW-0071">Autoinducer synthesis</keyword>
<evidence type="ECO:0000256" key="11">
    <source>
        <dbReference type="ARBA" id="ARBA00024654"/>
    </source>
</evidence>
<proteinExistence type="inferred from homology"/>
<evidence type="ECO:0000256" key="7">
    <source>
        <dbReference type="ARBA" id="ARBA00022723"/>
    </source>
</evidence>
<evidence type="ECO:0000256" key="12">
    <source>
        <dbReference type="ARBA" id="ARBA00030600"/>
    </source>
</evidence>
<evidence type="ECO:0000256" key="8">
    <source>
        <dbReference type="ARBA" id="ARBA00022929"/>
    </source>
</evidence>
<name>A0A5P8P3K8_9BACT</name>
<dbReference type="PANTHER" id="PTHR35799:SF1">
    <property type="entry name" value="S-RIBOSYLHOMOCYSTEINE LYASE"/>
    <property type="match status" value="1"/>
</dbReference>
<sequence>MPLLDSFTVDHTIMPAPAVRKAKGMKSPSGDAITVFDLRFVKPNKATLSSEGIHTLEHLFAGFMREHLNSKKVEIIDVSPMGCRTGFYMSVLGKPSEKRVAKAWEASMKDILKVKRKKDIPELNKYQCGTYKMHSLTDAKEIAKNVLKKGIGIMSNKDLKLDLKKVK</sequence>
<evidence type="ECO:0000313" key="16">
    <source>
        <dbReference type="Proteomes" id="UP000326944"/>
    </source>
</evidence>
<dbReference type="PRINTS" id="PR01487">
    <property type="entry name" value="LUXSPROTEIN"/>
</dbReference>
<gene>
    <name evidence="14 15" type="primary">luxS</name>
    <name evidence="15" type="ORF">FJR48_11200</name>
</gene>
<evidence type="ECO:0000256" key="6">
    <source>
        <dbReference type="ARBA" id="ARBA00022654"/>
    </source>
</evidence>
<keyword evidence="16" id="KW-1185">Reference proteome</keyword>
<accession>A0A5P8P3K8</accession>
<feature type="binding site" evidence="14">
    <location>
        <position position="54"/>
    </location>
    <ligand>
        <name>Fe cation</name>
        <dbReference type="ChEBI" id="CHEBI:24875"/>
    </ligand>
</feature>
<feature type="binding site" evidence="14">
    <location>
        <position position="128"/>
    </location>
    <ligand>
        <name>Fe cation</name>
        <dbReference type="ChEBI" id="CHEBI:24875"/>
    </ligand>
</feature>
<dbReference type="EC" id="4.4.1.21" evidence="4 14"/>
<dbReference type="PIRSF" id="PIRSF006160">
    <property type="entry name" value="AI2"/>
    <property type="match status" value="1"/>
</dbReference>
<dbReference type="GO" id="GO:0043768">
    <property type="term" value="F:S-ribosylhomocysteine lyase activity"/>
    <property type="evidence" value="ECO:0007669"/>
    <property type="project" value="UniProtKB-UniRule"/>
</dbReference>
<evidence type="ECO:0000256" key="2">
    <source>
        <dbReference type="ARBA" id="ARBA00007311"/>
    </source>
</evidence>
<keyword evidence="10 14" id="KW-0456">Lyase</keyword>
<dbReference type="SUPFAM" id="SSF63411">
    <property type="entry name" value="LuxS/MPP-like metallohydrolase"/>
    <property type="match status" value="1"/>
</dbReference>
<dbReference type="InterPro" id="IPR011249">
    <property type="entry name" value="Metalloenz_LuxS/M16"/>
</dbReference>
<dbReference type="NCBIfam" id="NF002602">
    <property type="entry name" value="PRK02260.1-2"/>
    <property type="match status" value="1"/>
</dbReference>
<evidence type="ECO:0000313" key="15">
    <source>
        <dbReference type="EMBL" id="QFR50265.1"/>
    </source>
</evidence>
<dbReference type="GO" id="GO:0009372">
    <property type="term" value="P:quorum sensing"/>
    <property type="evidence" value="ECO:0007669"/>
    <property type="project" value="UniProtKB-UniRule"/>
</dbReference>
<dbReference type="HAMAP" id="MF_00091">
    <property type="entry name" value="LuxS"/>
    <property type="match status" value="1"/>
</dbReference>
<evidence type="ECO:0000256" key="3">
    <source>
        <dbReference type="ARBA" id="ARBA00011738"/>
    </source>
</evidence>
<keyword evidence="9 14" id="KW-0408">Iron</keyword>
<dbReference type="OrthoDB" id="9788129at2"/>
<dbReference type="AlphaFoldDB" id="A0A5P8P3K8"/>
<keyword evidence="6 14" id="KW-0673">Quorum sensing</keyword>
<dbReference type="GO" id="GO:0005506">
    <property type="term" value="F:iron ion binding"/>
    <property type="evidence" value="ECO:0007669"/>
    <property type="project" value="InterPro"/>
</dbReference>
<dbReference type="InterPro" id="IPR037005">
    <property type="entry name" value="LuxS_sf"/>
</dbReference>